<dbReference type="Proteomes" id="UP000251186">
    <property type="component" value="Unassembled WGS sequence"/>
</dbReference>
<sequence length="167" mass="16868">MADAVARRIAFVHGFGIEIDGGNARLGQAQHLACLANAVAVLILPHRQLRIDGILGINPAVLILIIGGQGGIAVGKGFLALGVQAVIAEELMAVIDAAVGILIQHQQGIGGINPSGLLGKAVAVEIEMHGFVQAFGQFGGMDAVAVQVDDDGGRSALGLVEGGVEVV</sequence>
<evidence type="ECO:0000313" key="1">
    <source>
        <dbReference type="EMBL" id="SPU57656.1"/>
    </source>
</evidence>
<organism evidence="1 2">
    <name type="scientific">Brevundimonas vesicularis</name>
    <name type="common">Pseudomonas vesicularis</name>
    <dbReference type="NCBI Taxonomy" id="41276"/>
    <lineage>
        <taxon>Bacteria</taxon>
        <taxon>Pseudomonadati</taxon>
        <taxon>Pseudomonadota</taxon>
        <taxon>Alphaproteobacteria</taxon>
        <taxon>Caulobacterales</taxon>
        <taxon>Caulobacteraceae</taxon>
        <taxon>Brevundimonas</taxon>
    </lineage>
</organism>
<name>A0A2X1DF18_BREVE</name>
<evidence type="ECO:0000313" key="2">
    <source>
        <dbReference type="Proteomes" id="UP000251186"/>
    </source>
</evidence>
<protein>
    <submittedName>
        <fullName evidence="1">Uncharacterized protein</fullName>
    </submittedName>
</protein>
<dbReference type="EMBL" id="UAQP01000017">
    <property type="protein sequence ID" value="SPU57656.1"/>
    <property type="molecule type" value="Genomic_DNA"/>
</dbReference>
<gene>
    <name evidence="1" type="ORF">NCTC11166_03365</name>
</gene>
<accession>A0A2X1DF18</accession>
<proteinExistence type="predicted"/>
<reference evidence="1 2" key="1">
    <citation type="submission" date="2018-06" db="EMBL/GenBank/DDBJ databases">
        <authorList>
            <consortium name="Pathogen Informatics"/>
            <person name="Doyle S."/>
        </authorList>
    </citation>
    <scope>NUCLEOTIDE SEQUENCE [LARGE SCALE GENOMIC DNA]</scope>
    <source>
        <strain evidence="1 2">NCTC11166</strain>
    </source>
</reference>
<dbReference type="AlphaFoldDB" id="A0A2X1DF18"/>